<comment type="function">
    <text evidence="1">Multidrug efflux pump.</text>
</comment>
<feature type="transmembrane region" description="Helical" evidence="13">
    <location>
        <begin position="164"/>
        <end position="185"/>
    </location>
</feature>
<dbReference type="EMBL" id="NFKK01000029">
    <property type="protein sequence ID" value="OUP50484.1"/>
    <property type="molecule type" value="Genomic_DNA"/>
</dbReference>
<keyword evidence="11 13" id="KW-0472">Membrane</keyword>
<gene>
    <name evidence="14" type="ORF">B5F17_14005</name>
</gene>
<comment type="subcellular location">
    <subcellularLocation>
        <location evidence="2">Cell membrane</location>
        <topology evidence="2">Multi-pass membrane protein</topology>
    </subcellularLocation>
</comment>
<dbReference type="GO" id="GO:0042910">
    <property type="term" value="F:xenobiotic transmembrane transporter activity"/>
    <property type="evidence" value="ECO:0007669"/>
    <property type="project" value="InterPro"/>
</dbReference>
<feature type="transmembrane region" description="Helical" evidence="13">
    <location>
        <begin position="280"/>
        <end position="300"/>
    </location>
</feature>
<dbReference type="CDD" id="cd13138">
    <property type="entry name" value="MATE_yoeA_like"/>
    <property type="match status" value="1"/>
</dbReference>
<evidence type="ECO:0000256" key="4">
    <source>
        <dbReference type="ARBA" id="ARBA00020268"/>
    </source>
</evidence>
<evidence type="ECO:0000256" key="7">
    <source>
        <dbReference type="ARBA" id="ARBA00022475"/>
    </source>
</evidence>
<keyword evidence="6" id="KW-0050">Antiport</keyword>
<evidence type="ECO:0000256" key="5">
    <source>
        <dbReference type="ARBA" id="ARBA00022448"/>
    </source>
</evidence>
<evidence type="ECO:0000313" key="14">
    <source>
        <dbReference type="EMBL" id="OUP50484.1"/>
    </source>
</evidence>
<feature type="transmembrane region" description="Helical" evidence="13">
    <location>
        <begin position="59"/>
        <end position="79"/>
    </location>
</feature>
<dbReference type="PIRSF" id="PIRSF006603">
    <property type="entry name" value="DinF"/>
    <property type="match status" value="1"/>
</dbReference>
<dbReference type="GO" id="GO:0005886">
    <property type="term" value="C:plasma membrane"/>
    <property type="evidence" value="ECO:0007669"/>
    <property type="project" value="UniProtKB-SubCell"/>
</dbReference>
<evidence type="ECO:0000256" key="10">
    <source>
        <dbReference type="ARBA" id="ARBA00023065"/>
    </source>
</evidence>
<feature type="transmembrane region" description="Helical" evidence="13">
    <location>
        <begin position="191"/>
        <end position="211"/>
    </location>
</feature>
<feature type="transmembrane region" description="Helical" evidence="13">
    <location>
        <begin position="312"/>
        <end position="333"/>
    </location>
</feature>
<keyword evidence="9 13" id="KW-1133">Transmembrane helix</keyword>
<feature type="transmembrane region" description="Helical" evidence="13">
    <location>
        <begin position="410"/>
        <end position="433"/>
    </location>
</feature>
<feature type="transmembrane region" description="Helical" evidence="13">
    <location>
        <begin position="91"/>
        <end position="112"/>
    </location>
</feature>
<proteinExistence type="inferred from homology"/>
<evidence type="ECO:0000256" key="12">
    <source>
        <dbReference type="ARBA" id="ARBA00031636"/>
    </source>
</evidence>
<feature type="transmembrane region" description="Helical" evidence="13">
    <location>
        <begin position="12"/>
        <end position="30"/>
    </location>
</feature>
<evidence type="ECO:0000256" key="6">
    <source>
        <dbReference type="ARBA" id="ARBA00022449"/>
    </source>
</evidence>
<keyword evidence="8 13" id="KW-0812">Transmembrane</keyword>
<sequence length="452" mass="48694">MKDLTKGKPLPLIVGFAIPILIGNLFQLFYNLADTRIVGSFLGDTALAAVGATGSLNSLVIGMMTGLTTGFAMIPARYFGAGDRDEVRRSVGSIFVLAVVTALTLTVLTVAFLPQILRLLNTPEHLLAQSAAYFRIILLGMLATMLYNASAATLRAVGDSVTPLIFLILASVLNVGLDLLCVGVFQLGVQGAALATVAAQAVSVVCCLVYAHRKYPELWPHGADFHVTRHMAAQLYGAGLSMALMYCLVNIGSVVLQGVINTFGESIIVAHTAARRLTELFMLPMSVLGATMATYCSQNFGARRPDRIRKGLWLALCIAWTACAVVIVLSYTVVPMLIRMVTGTENQEVIDTASLYLRVDTLFYFVTAAISILRNALQGVGDRWTPLLSSGIELFGKVAVVLFLTPKLAYFGVIIAEPIVWILMVIPLVVQVFKHPGFRKDSMHGIADQVKV</sequence>
<dbReference type="Proteomes" id="UP000195897">
    <property type="component" value="Unassembled WGS sequence"/>
</dbReference>
<dbReference type="NCBIfam" id="TIGR00797">
    <property type="entry name" value="matE"/>
    <property type="match status" value="1"/>
</dbReference>
<keyword evidence="10" id="KW-0406">Ion transport</keyword>
<dbReference type="GO" id="GO:0015297">
    <property type="term" value="F:antiporter activity"/>
    <property type="evidence" value="ECO:0007669"/>
    <property type="project" value="UniProtKB-KW"/>
</dbReference>
<keyword evidence="7" id="KW-1003">Cell membrane</keyword>
<dbReference type="PANTHER" id="PTHR43298">
    <property type="entry name" value="MULTIDRUG RESISTANCE PROTEIN NORM-RELATED"/>
    <property type="match status" value="1"/>
</dbReference>
<dbReference type="AlphaFoldDB" id="A0A1Y4L0Z8"/>
<dbReference type="RefSeq" id="WP_087374821.1">
    <property type="nucleotide sequence ID" value="NZ_NFKK01000029.1"/>
</dbReference>
<evidence type="ECO:0000256" key="8">
    <source>
        <dbReference type="ARBA" id="ARBA00022692"/>
    </source>
</evidence>
<dbReference type="Pfam" id="PF01554">
    <property type="entry name" value="MatE"/>
    <property type="match status" value="2"/>
</dbReference>
<protein>
    <recommendedName>
        <fullName evidence="4">Probable multidrug resistance protein NorM</fullName>
    </recommendedName>
    <alternativeName>
        <fullName evidence="12">Multidrug-efflux transporter</fullName>
    </alternativeName>
</protein>
<organism evidence="14 15">
    <name type="scientific">Butyricicoccus pullicaecorum</name>
    <dbReference type="NCBI Taxonomy" id="501571"/>
    <lineage>
        <taxon>Bacteria</taxon>
        <taxon>Bacillati</taxon>
        <taxon>Bacillota</taxon>
        <taxon>Clostridia</taxon>
        <taxon>Eubacteriales</taxon>
        <taxon>Butyricicoccaceae</taxon>
        <taxon>Butyricicoccus</taxon>
    </lineage>
</organism>
<reference evidence="15" key="1">
    <citation type="submission" date="2017-04" db="EMBL/GenBank/DDBJ databases">
        <title>Function of individual gut microbiota members based on whole genome sequencing of pure cultures obtained from chicken caecum.</title>
        <authorList>
            <person name="Medvecky M."/>
            <person name="Cejkova D."/>
            <person name="Polansky O."/>
            <person name="Karasova D."/>
            <person name="Kubasova T."/>
            <person name="Cizek A."/>
            <person name="Rychlik I."/>
        </authorList>
    </citation>
    <scope>NUCLEOTIDE SEQUENCE [LARGE SCALE GENOMIC DNA]</scope>
    <source>
        <strain evidence="15">An180</strain>
    </source>
</reference>
<feature type="transmembrane region" description="Helical" evidence="13">
    <location>
        <begin position="235"/>
        <end position="260"/>
    </location>
</feature>
<evidence type="ECO:0000256" key="9">
    <source>
        <dbReference type="ARBA" id="ARBA00022989"/>
    </source>
</evidence>
<evidence type="ECO:0000256" key="2">
    <source>
        <dbReference type="ARBA" id="ARBA00004651"/>
    </source>
</evidence>
<dbReference type="InterPro" id="IPR002528">
    <property type="entry name" value="MATE_fam"/>
</dbReference>
<dbReference type="GO" id="GO:0006811">
    <property type="term" value="P:monoatomic ion transport"/>
    <property type="evidence" value="ECO:0007669"/>
    <property type="project" value="UniProtKB-KW"/>
</dbReference>
<name>A0A1Y4L0Z8_9FIRM</name>
<dbReference type="InterPro" id="IPR048279">
    <property type="entry name" value="MdtK-like"/>
</dbReference>
<evidence type="ECO:0000256" key="11">
    <source>
        <dbReference type="ARBA" id="ARBA00023136"/>
    </source>
</evidence>
<evidence type="ECO:0000256" key="13">
    <source>
        <dbReference type="SAM" id="Phobius"/>
    </source>
</evidence>
<evidence type="ECO:0000256" key="3">
    <source>
        <dbReference type="ARBA" id="ARBA00010199"/>
    </source>
</evidence>
<comment type="similarity">
    <text evidence="3">Belongs to the multi antimicrobial extrusion (MATE) (TC 2.A.66.1) family.</text>
</comment>
<evidence type="ECO:0000313" key="15">
    <source>
        <dbReference type="Proteomes" id="UP000195897"/>
    </source>
</evidence>
<accession>A0A1Y4L0Z8</accession>
<keyword evidence="5" id="KW-0813">Transport</keyword>
<comment type="caution">
    <text evidence="14">The sequence shown here is derived from an EMBL/GenBank/DDBJ whole genome shotgun (WGS) entry which is preliminary data.</text>
</comment>
<feature type="transmembrane region" description="Helical" evidence="13">
    <location>
        <begin position="132"/>
        <end position="152"/>
    </location>
</feature>
<dbReference type="PANTHER" id="PTHR43298:SF2">
    <property type="entry name" value="FMN_FAD EXPORTER YEEO-RELATED"/>
    <property type="match status" value="1"/>
</dbReference>
<evidence type="ECO:0000256" key="1">
    <source>
        <dbReference type="ARBA" id="ARBA00003408"/>
    </source>
</evidence>
<dbReference type="InterPro" id="IPR050222">
    <property type="entry name" value="MATE_MdtK"/>
</dbReference>